<proteinExistence type="predicted"/>
<dbReference type="RefSeq" id="WP_045463102.1">
    <property type="nucleotide sequence ID" value="NZ_BBLT01000004.1"/>
</dbReference>
<dbReference type="STRING" id="153721.MYP_2315"/>
<dbReference type="NCBIfam" id="TIGR03515">
    <property type="entry name" value="GldC"/>
    <property type="match status" value="1"/>
</dbReference>
<dbReference type="eggNOG" id="ENOG503176X">
    <property type="taxonomic scope" value="Bacteria"/>
</dbReference>
<name>A0A098LF48_9BACT</name>
<evidence type="ECO:0000313" key="2">
    <source>
        <dbReference type="Proteomes" id="UP000030185"/>
    </source>
</evidence>
<dbReference type="EMBL" id="BBLT01000004">
    <property type="protein sequence ID" value="GAL85087.1"/>
    <property type="molecule type" value="Genomic_DNA"/>
</dbReference>
<comment type="caution">
    <text evidence="1">The sequence shown here is derived from an EMBL/GenBank/DDBJ whole genome shotgun (WGS) entry which is preliminary data.</text>
</comment>
<dbReference type="InterPro" id="IPR019854">
    <property type="entry name" value="Motility-assoc_prot_GldC"/>
</dbReference>
<dbReference type="Proteomes" id="UP000030185">
    <property type="component" value="Unassembled WGS sequence"/>
</dbReference>
<dbReference type="OrthoDB" id="893422at2"/>
<gene>
    <name evidence="1" type="ORF">MYP_2315</name>
</gene>
<sequence>MKKSEIKFVVELDSENIPEKIKWDATDSPQGSLSEAKAISLNIWDQKQQSTMRIDLWEKDMPVDEMKRFFIEAIGGMAETVKTSTGDDIMAEEMHALCRKLVKHLENLNKQ</sequence>
<organism evidence="1 2">
    <name type="scientific">Sporocytophaga myxococcoides</name>
    <dbReference type="NCBI Taxonomy" id="153721"/>
    <lineage>
        <taxon>Bacteria</taxon>
        <taxon>Pseudomonadati</taxon>
        <taxon>Bacteroidota</taxon>
        <taxon>Cytophagia</taxon>
        <taxon>Cytophagales</taxon>
        <taxon>Cytophagaceae</taxon>
        <taxon>Sporocytophaga</taxon>
    </lineage>
</organism>
<dbReference type="AlphaFoldDB" id="A0A098LF48"/>
<evidence type="ECO:0000313" key="1">
    <source>
        <dbReference type="EMBL" id="GAL85087.1"/>
    </source>
</evidence>
<dbReference type="Pfam" id="PF19937">
    <property type="entry name" value="GldC-like"/>
    <property type="match status" value="1"/>
</dbReference>
<accession>A0A098LF48</accession>
<keyword evidence="2" id="KW-1185">Reference proteome</keyword>
<protein>
    <submittedName>
        <fullName evidence="1">GldC protein</fullName>
    </submittedName>
</protein>
<reference evidence="1 2" key="1">
    <citation type="submission" date="2014-09" db="EMBL/GenBank/DDBJ databases">
        <title>Sporocytophaga myxococcoides PG-01 genome sequencing.</title>
        <authorList>
            <person name="Liu L."/>
            <person name="Gao P.J."/>
            <person name="Chen G.J."/>
            <person name="Wang L.S."/>
        </authorList>
    </citation>
    <scope>NUCLEOTIDE SEQUENCE [LARGE SCALE GENOMIC DNA]</scope>
    <source>
        <strain evidence="1 2">PG-01</strain>
    </source>
</reference>